<gene>
    <name evidence="2" type="ORF">MXMO3_00362</name>
</gene>
<organism evidence="2 3">
    <name type="scientific">Maritalea myrionectae</name>
    <dbReference type="NCBI Taxonomy" id="454601"/>
    <lineage>
        <taxon>Bacteria</taxon>
        <taxon>Pseudomonadati</taxon>
        <taxon>Pseudomonadota</taxon>
        <taxon>Alphaproteobacteria</taxon>
        <taxon>Hyphomicrobiales</taxon>
        <taxon>Devosiaceae</taxon>
        <taxon>Maritalea</taxon>
    </lineage>
</organism>
<dbReference type="AlphaFoldDB" id="A0A2R4MAL4"/>
<dbReference type="KEGG" id="mmyr:MXMO3_00362"/>
<dbReference type="InterPro" id="IPR012312">
    <property type="entry name" value="Hemerythrin-like"/>
</dbReference>
<evidence type="ECO:0000313" key="3">
    <source>
        <dbReference type="Proteomes" id="UP000258927"/>
    </source>
</evidence>
<dbReference type="STRING" id="1122213.GCA_000423365_03074"/>
<name>A0A2R4MAL4_9HYPH</name>
<sequence>MKTDSTSARQKNRSQSMLDDFDAHQHQMEVLCGRLELIADLLPDQADPTLCKFTSDGMVKTLSDAQTFEEKELFPALEAVGALESDMSKIIAQLRDEHYEDLCFAEEIRENLRTIIEGEPTQSANATGYMLRGFFEKLRRHMAYERHLTASLRQKKAPGRPDAS</sequence>
<dbReference type="Pfam" id="PF01814">
    <property type="entry name" value="Hemerythrin"/>
    <property type="match status" value="1"/>
</dbReference>
<dbReference type="Proteomes" id="UP000258927">
    <property type="component" value="Chromosome"/>
</dbReference>
<dbReference type="Gene3D" id="1.20.120.520">
    <property type="entry name" value="nmb1532 protein domain like"/>
    <property type="match status" value="1"/>
</dbReference>
<feature type="domain" description="Hemerythrin-like" evidence="1">
    <location>
        <begin position="17"/>
        <end position="147"/>
    </location>
</feature>
<protein>
    <recommendedName>
        <fullName evidence="1">Hemerythrin-like domain-containing protein</fullName>
    </recommendedName>
</protein>
<reference evidence="2 3" key="1">
    <citation type="submission" date="2017-05" db="EMBL/GenBank/DDBJ databases">
        <title>Genome Analysis of Maritalea myrionectae HL2708#5.</title>
        <authorList>
            <consortium name="Cotde Inc.-PKNU"/>
            <person name="Jang D."/>
            <person name="Oh H.-M."/>
        </authorList>
    </citation>
    <scope>NUCLEOTIDE SEQUENCE [LARGE SCALE GENOMIC DNA]</scope>
    <source>
        <strain evidence="2 3">HL2708#5</strain>
    </source>
</reference>
<accession>A0A2R4MAL4</accession>
<evidence type="ECO:0000259" key="1">
    <source>
        <dbReference type="Pfam" id="PF01814"/>
    </source>
</evidence>
<proteinExistence type="predicted"/>
<evidence type="ECO:0000313" key="2">
    <source>
        <dbReference type="EMBL" id="AVX02909.1"/>
    </source>
</evidence>
<dbReference type="EMBL" id="CP021330">
    <property type="protein sequence ID" value="AVX02909.1"/>
    <property type="molecule type" value="Genomic_DNA"/>
</dbReference>
<keyword evidence="3" id="KW-1185">Reference proteome</keyword>